<dbReference type="Pfam" id="PF13927">
    <property type="entry name" value="Ig_3"/>
    <property type="match status" value="2"/>
</dbReference>
<evidence type="ECO:0000256" key="8">
    <source>
        <dbReference type="SAM" id="SignalP"/>
    </source>
</evidence>
<dbReference type="InterPro" id="IPR013783">
    <property type="entry name" value="Ig-like_fold"/>
</dbReference>
<dbReference type="SUPFAM" id="SSF101898">
    <property type="entry name" value="NHL repeat"/>
    <property type="match status" value="1"/>
</dbReference>
<comment type="caution">
    <text evidence="10">The sequence shown here is derived from an EMBL/GenBank/DDBJ whole genome shotgun (WGS) entry which is preliminary data.</text>
</comment>
<reference evidence="10 11" key="1">
    <citation type="submission" date="2019-07" db="EMBL/GenBank/DDBJ databases">
        <title>Whole genome shotgun sequence of Brevifollis gellanilyticus NBRC 108608.</title>
        <authorList>
            <person name="Hosoyama A."/>
            <person name="Uohara A."/>
            <person name="Ohji S."/>
            <person name="Ichikawa N."/>
        </authorList>
    </citation>
    <scope>NUCLEOTIDE SEQUENCE [LARGE SCALE GENOMIC DNA]</scope>
    <source>
        <strain evidence="10 11">NBRC 108608</strain>
    </source>
</reference>
<dbReference type="PANTHER" id="PTHR13833:SF71">
    <property type="entry name" value="NHL DOMAIN-CONTAINING PROTEIN"/>
    <property type="match status" value="1"/>
</dbReference>
<evidence type="ECO:0000256" key="5">
    <source>
        <dbReference type="ARBA" id="ARBA00023069"/>
    </source>
</evidence>
<feature type="repeat" description="NHL" evidence="7">
    <location>
        <begin position="649"/>
        <end position="679"/>
    </location>
</feature>
<evidence type="ECO:0000256" key="1">
    <source>
        <dbReference type="ARBA" id="ARBA00004138"/>
    </source>
</evidence>
<dbReference type="InterPro" id="IPR011042">
    <property type="entry name" value="6-blade_b-propeller_TolB-like"/>
</dbReference>
<keyword evidence="6" id="KW-0966">Cell projection</keyword>
<sequence length="1158" mass="118856">MKPSLAFLLLSLVVGNVSAGTRSGGVYAVTADAVTNGGGQSAAGVYANVASLGEIVGSQSAANPPVQSDAGWTSQVVVSAVVSAPEIQVSTTSMGFGNVAVGSNTSLNLIISNLGTADLTLSAMLGGTHSTNFSHNTVPATVAAGGQATVSVTFTPSAAGLRSATLQITSNDANESPLVVNLSGTGVLPATPAFTSEPASQLVLLGSPATFSATAIGQPVITYQWQKGTAKINGATSNELTIPVTKAADAGVYKVVANNGTAKSSGAAYLGLVTPNSGRVVVKTGGTLTLKCTVAAPAGAKPLYEWRRGGQLVANGTVGTSVTTGASAASLSITKVDDVHEGDYTCVVRLEVGGVVVATMSNGNGDVNVQVVNAVPVVAVLPPATVSVSEWIDIPIVASNFPTGFIATGLPPGLKLDPKTGHITGRPTVASKRNTQNTAYLPNLITLKASNPAGTGPGQEFSMTVEALDPSYIGTFNGIVARSGASNFGLGGHVQITVNPTGTVSGSATLAGQKHSVAGVLDISVGNEPTADLVIKRTPPALGDLLMDININFGSGLMQGRIIEPRFEQVLGEIAIGDPEEPGLVDGDFGDVRFNGPKGIAILPSGSGYIADTGNHVIRFVEGDLGTVATFAGNPTPGSTDATGTAASFNGPEGLALDAQGNLYVADTGNSVIRKITPLGVVSTFAGTAGQLGSANGTGAAARFSAPCALCFDPAWNLYVADRGNHLIRKITPAGVVTTLAGKASVGAHKDGSGINAVFHQPSGITYDPVLKALFVADTVNRVVRKVTLTGAVTTYAGSPGVDGFSEGLFANTRFIEPVGITSLGDGRLVVLDILLVQLNPNGTACTVSARLDEVNFQDHPVAAVLDPVEGTFITVHDRLNAVCSYDADAPATDAIFEARRNPWTATNMVPGGEQGLYNAVMQTTVPGNDIDFPLGEGYLQVAISKTGVATWAGKAADGSTITFSTSMAENRSIPLHASLYKNTGSLQGECFINNTTFDIVSDITPAFDWYKIPQPLASTDRSYKSGFLLHSLEVTGGKYVPNNLHDYLELPDGTAAMDLFFVESQINAFSQEFTMAEPNGVIVPANAKSLTMKIDPKTGIFSGSFKDGSPAITVPFAGILINYEAGNTRRGFGHYLIPETTDPKSLIRSWRVGLDRD</sequence>
<keyword evidence="11" id="KW-1185">Reference proteome</keyword>
<feature type="chain" id="PRO_5022214891" description="Ig-like domain-containing protein" evidence="8">
    <location>
        <begin position="20"/>
        <end position="1158"/>
    </location>
</feature>
<keyword evidence="4" id="KW-0677">Repeat</keyword>
<dbReference type="PROSITE" id="PS51125">
    <property type="entry name" value="NHL"/>
    <property type="match status" value="1"/>
</dbReference>
<dbReference type="AlphaFoldDB" id="A0A512MBL3"/>
<keyword evidence="8" id="KW-0732">Signal</keyword>
<feature type="domain" description="Ig-like" evidence="9">
    <location>
        <begin position="192"/>
        <end position="271"/>
    </location>
</feature>
<dbReference type="CDD" id="cd00096">
    <property type="entry name" value="Ig"/>
    <property type="match status" value="1"/>
</dbReference>
<evidence type="ECO:0000256" key="6">
    <source>
        <dbReference type="ARBA" id="ARBA00023273"/>
    </source>
</evidence>
<dbReference type="PANTHER" id="PTHR13833">
    <property type="match status" value="1"/>
</dbReference>
<feature type="signal peptide" evidence="8">
    <location>
        <begin position="1"/>
        <end position="19"/>
    </location>
</feature>
<evidence type="ECO:0000313" key="11">
    <source>
        <dbReference type="Proteomes" id="UP000321577"/>
    </source>
</evidence>
<evidence type="ECO:0000259" key="9">
    <source>
        <dbReference type="PROSITE" id="PS50835"/>
    </source>
</evidence>
<evidence type="ECO:0000256" key="4">
    <source>
        <dbReference type="ARBA" id="ARBA00022737"/>
    </source>
</evidence>
<dbReference type="SUPFAM" id="SSF48726">
    <property type="entry name" value="Immunoglobulin"/>
    <property type="match status" value="2"/>
</dbReference>
<evidence type="ECO:0000256" key="7">
    <source>
        <dbReference type="PROSITE-ProRule" id="PRU00504"/>
    </source>
</evidence>
<proteinExistence type="predicted"/>
<dbReference type="PROSITE" id="PS50194">
    <property type="entry name" value="FILAMIN_REPEAT"/>
    <property type="match status" value="1"/>
</dbReference>
<accession>A0A512MBL3</accession>
<dbReference type="SMART" id="SM00409">
    <property type="entry name" value="IG"/>
    <property type="match status" value="2"/>
</dbReference>
<gene>
    <name evidence="10" type="ORF">BGE01nite_34050</name>
</gene>
<dbReference type="PROSITE" id="PS50835">
    <property type="entry name" value="IG_LIKE"/>
    <property type="match status" value="2"/>
</dbReference>
<dbReference type="InterPro" id="IPR007110">
    <property type="entry name" value="Ig-like_dom"/>
</dbReference>
<dbReference type="InterPro" id="IPR001258">
    <property type="entry name" value="NHL_repeat"/>
</dbReference>
<dbReference type="InterPro" id="IPR003599">
    <property type="entry name" value="Ig_sub"/>
</dbReference>
<feature type="domain" description="Ig-like" evidence="9">
    <location>
        <begin position="275"/>
        <end position="361"/>
    </location>
</feature>
<evidence type="ECO:0000256" key="3">
    <source>
        <dbReference type="ARBA" id="ARBA00022490"/>
    </source>
</evidence>
<organism evidence="10 11">
    <name type="scientific">Brevifollis gellanilyticus</name>
    <dbReference type="NCBI Taxonomy" id="748831"/>
    <lineage>
        <taxon>Bacteria</taxon>
        <taxon>Pseudomonadati</taxon>
        <taxon>Verrucomicrobiota</taxon>
        <taxon>Verrucomicrobiia</taxon>
        <taxon>Verrucomicrobiales</taxon>
        <taxon>Verrucomicrobiaceae</taxon>
    </lineage>
</organism>
<evidence type="ECO:0000313" key="10">
    <source>
        <dbReference type="EMBL" id="GEP44114.1"/>
    </source>
</evidence>
<evidence type="ECO:0000256" key="2">
    <source>
        <dbReference type="ARBA" id="ARBA00004496"/>
    </source>
</evidence>
<dbReference type="RefSeq" id="WP_170266846.1">
    <property type="nucleotide sequence ID" value="NZ_BKAG01000025.1"/>
</dbReference>
<comment type="subcellular location">
    <subcellularLocation>
        <location evidence="1">Cell projection</location>
        <location evidence="1">Cilium</location>
    </subcellularLocation>
    <subcellularLocation>
        <location evidence="2">Cytoplasm</location>
    </subcellularLocation>
</comment>
<keyword evidence="3" id="KW-0963">Cytoplasm</keyword>
<dbReference type="Gene3D" id="2.60.40.10">
    <property type="entry name" value="Immunoglobulins"/>
    <property type="match status" value="4"/>
</dbReference>
<dbReference type="InterPro" id="IPR053879">
    <property type="entry name" value="HYDIN_VesB_CFA65-like_Ig"/>
</dbReference>
<dbReference type="Pfam" id="PF01436">
    <property type="entry name" value="NHL"/>
    <property type="match status" value="1"/>
</dbReference>
<dbReference type="EMBL" id="BKAG01000025">
    <property type="protein sequence ID" value="GEP44114.1"/>
    <property type="molecule type" value="Genomic_DNA"/>
</dbReference>
<dbReference type="GO" id="GO:0005737">
    <property type="term" value="C:cytoplasm"/>
    <property type="evidence" value="ECO:0007669"/>
    <property type="project" value="UniProtKB-SubCell"/>
</dbReference>
<dbReference type="SMART" id="SM00408">
    <property type="entry name" value="IGc2"/>
    <property type="match status" value="2"/>
</dbReference>
<dbReference type="InterPro" id="IPR003598">
    <property type="entry name" value="Ig_sub2"/>
</dbReference>
<name>A0A512MBL3_9BACT</name>
<dbReference type="Proteomes" id="UP000321577">
    <property type="component" value="Unassembled WGS sequence"/>
</dbReference>
<dbReference type="NCBIfam" id="NF012200">
    <property type="entry name" value="choice_anch_D"/>
    <property type="match status" value="1"/>
</dbReference>
<dbReference type="InterPro" id="IPR036179">
    <property type="entry name" value="Ig-like_dom_sf"/>
</dbReference>
<dbReference type="Gene3D" id="2.120.10.30">
    <property type="entry name" value="TolB, C-terminal domain"/>
    <property type="match status" value="2"/>
</dbReference>
<protein>
    <recommendedName>
        <fullName evidence="9">Ig-like domain-containing protein</fullName>
    </recommendedName>
</protein>
<dbReference type="InterPro" id="IPR017868">
    <property type="entry name" value="Filamin/ABP280_repeat-like"/>
</dbReference>
<dbReference type="SUPFAM" id="SSF63829">
    <property type="entry name" value="Calcium-dependent phosphotriesterase"/>
    <property type="match status" value="1"/>
</dbReference>
<dbReference type="Pfam" id="PF22544">
    <property type="entry name" value="HYDIN_VesB_CFA65-like_Ig"/>
    <property type="match status" value="1"/>
</dbReference>
<keyword evidence="5" id="KW-0969">Cilium</keyword>